<sequence>MKWMFFEIPNHADWICYIFLFGHFRIDSGVICNYWPFGYIKAAQPYARGPRRGPRTSFEWPAAATGNKLLESLPLHLKLVLVDVF</sequence>
<name>A0A4C1TZP7_EUMVA</name>
<keyword evidence="2" id="KW-1185">Reference proteome</keyword>
<dbReference type="Proteomes" id="UP000299102">
    <property type="component" value="Unassembled WGS sequence"/>
</dbReference>
<dbReference type="EMBL" id="BGZK01000109">
    <property type="protein sequence ID" value="GBP19519.1"/>
    <property type="molecule type" value="Genomic_DNA"/>
</dbReference>
<organism evidence="1 2">
    <name type="scientific">Eumeta variegata</name>
    <name type="common">Bagworm moth</name>
    <name type="synonym">Eumeta japonica</name>
    <dbReference type="NCBI Taxonomy" id="151549"/>
    <lineage>
        <taxon>Eukaryota</taxon>
        <taxon>Metazoa</taxon>
        <taxon>Ecdysozoa</taxon>
        <taxon>Arthropoda</taxon>
        <taxon>Hexapoda</taxon>
        <taxon>Insecta</taxon>
        <taxon>Pterygota</taxon>
        <taxon>Neoptera</taxon>
        <taxon>Endopterygota</taxon>
        <taxon>Lepidoptera</taxon>
        <taxon>Glossata</taxon>
        <taxon>Ditrysia</taxon>
        <taxon>Tineoidea</taxon>
        <taxon>Psychidae</taxon>
        <taxon>Oiketicinae</taxon>
        <taxon>Eumeta</taxon>
    </lineage>
</organism>
<gene>
    <name evidence="1" type="ORF">EVAR_102067_1</name>
</gene>
<comment type="caution">
    <text evidence="1">The sequence shown here is derived from an EMBL/GenBank/DDBJ whole genome shotgun (WGS) entry which is preliminary data.</text>
</comment>
<dbReference type="AlphaFoldDB" id="A0A4C1TZP7"/>
<accession>A0A4C1TZP7</accession>
<proteinExistence type="predicted"/>
<evidence type="ECO:0000313" key="2">
    <source>
        <dbReference type="Proteomes" id="UP000299102"/>
    </source>
</evidence>
<protein>
    <submittedName>
        <fullName evidence="1">Uncharacterized protein</fullName>
    </submittedName>
</protein>
<reference evidence="1 2" key="1">
    <citation type="journal article" date="2019" name="Commun. Biol.">
        <title>The bagworm genome reveals a unique fibroin gene that provides high tensile strength.</title>
        <authorList>
            <person name="Kono N."/>
            <person name="Nakamura H."/>
            <person name="Ohtoshi R."/>
            <person name="Tomita M."/>
            <person name="Numata K."/>
            <person name="Arakawa K."/>
        </authorList>
    </citation>
    <scope>NUCLEOTIDE SEQUENCE [LARGE SCALE GENOMIC DNA]</scope>
</reference>
<evidence type="ECO:0000313" key="1">
    <source>
        <dbReference type="EMBL" id="GBP19519.1"/>
    </source>
</evidence>